<evidence type="ECO:0000313" key="3">
    <source>
        <dbReference type="Proteomes" id="UP000552709"/>
    </source>
</evidence>
<dbReference type="PROSITE" id="PS51459">
    <property type="entry name" value="FIDO"/>
    <property type="match status" value="1"/>
</dbReference>
<accession>A0A7W8K2Z3</accession>
<protein>
    <submittedName>
        <fullName evidence="2">Death-on-curing protein</fullName>
    </submittedName>
</protein>
<keyword evidence="3" id="KW-1185">Reference proteome</keyword>
<dbReference type="Proteomes" id="UP000552709">
    <property type="component" value="Unassembled WGS sequence"/>
</dbReference>
<feature type="domain" description="Fido" evidence="1">
    <location>
        <begin position="14"/>
        <end position="131"/>
    </location>
</feature>
<dbReference type="EMBL" id="JACHFL010000037">
    <property type="protein sequence ID" value="MBB5366339.1"/>
    <property type="molecule type" value="Genomic_DNA"/>
</dbReference>
<dbReference type="InterPro" id="IPR003812">
    <property type="entry name" value="Fido"/>
</dbReference>
<evidence type="ECO:0000313" key="2">
    <source>
        <dbReference type="EMBL" id="MBB5366339.1"/>
    </source>
</evidence>
<dbReference type="GO" id="GO:0016301">
    <property type="term" value="F:kinase activity"/>
    <property type="evidence" value="ECO:0007669"/>
    <property type="project" value="InterPro"/>
</dbReference>
<name>A0A7W8K2Z3_9DEIO</name>
<dbReference type="InterPro" id="IPR036597">
    <property type="entry name" value="Fido-like_dom_sf"/>
</dbReference>
<dbReference type="PANTHER" id="PTHR39426">
    <property type="entry name" value="HOMOLOGY TO DEATH-ON-CURING PROTEIN OF PHAGE P1"/>
    <property type="match status" value="1"/>
</dbReference>
<dbReference type="Pfam" id="PF02661">
    <property type="entry name" value="Fic"/>
    <property type="match status" value="1"/>
</dbReference>
<comment type="caution">
    <text evidence="2">The sequence shown here is derived from an EMBL/GenBank/DDBJ whole genome shotgun (WGS) entry which is preliminary data.</text>
</comment>
<dbReference type="InterPro" id="IPR006440">
    <property type="entry name" value="Doc"/>
</dbReference>
<dbReference type="SUPFAM" id="SSF140931">
    <property type="entry name" value="Fic-like"/>
    <property type="match status" value="1"/>
</dbReference>
<dbReference type="Gene3D" id="1.20.120.1870">
    <property type="entry name" value="Fic/DOC protein, Fido domain"/>
    <property type="match status" value="1"/>
</dbReference>
<dbReference type="PANTHER" id="PTHR39426:SF1">
    <property type="entry name" value="HOMOLOGY TO DEATH-ON-CURING PROTEIN OF PHAGE P1"/>
    <property type="match status" value="1"/>
</dbReference>
<organism evidence="2 3">
    <name type="scientific">Deinococcus humi</name>
    <dbReference type="NCBI Taxonomy" id="662880"/>
    <lineage>
        <taxon>Bacteria</taxon>
        <taxon>Thermotogati</taxon>
        <taxon>Deinococcota</taxon>
        <taxon>Deinococci</taxon>
        <taxon>Deinococcales</taxon>
        <taxon>Deinococcaceae</taxon>
        <taxon>Deinococcus</taxon>
    </lineage>
</organism>
<dbReference type="AlphaFoldDB" id="A0A7W8K2Z3"/>
<reference evidence="2 3" key="1">
    <citation type="submission" date="2020-08" db="EMBL/GenBank/DDBJ databases">
        <title>Genomic Encyclopedia of Type Strains, Phase IV (KMG-IV): sequencing the most valuable type-strain genomes for metagenomic binning, comparative biology and taxonomic classification.</title>
        <authorList>
            <person name="Goeker M."/>
        </authorList>
    </citation>
    <scope>NUCLEOTIDE SEQUENCE [LARGE SCALE GENOMIC DNA]</scope>
    <source>
        <strain evidence="2 3">DSM 27939</strain>
    </source>
</reference>
<proteinExistence type="predicted"/>
<sequence>MPRYSYKHRGRRYPSLDFVYLLHDQTLEDFGGTQGFKDQGQVESALAAPTRGIGGEDLYPTFFWKVAALGYLIANNHGFSDANKRTALLTMEITLQWNGEFPKWSQETKTLIMKLVGAGHLSHEGLRFALLAACGYDVDHYDDLRDV</sequence>
<dbReference type="InterPro" id="IPR053737">
    <property type="entry name" value="Type_II_TA_Toxin"/>
</dbReference>
<dbReference type="RefSeq" id="WP_184138287.1">
    <property type="nucleotide sequence ID" value="NZ_JACHFL010000037.1"/>
</dbReference>
<evidence type="ECO:0000259" key="1">
    <source>
        <dbReference type="PROSITE" id="PS51459"/>
    </source>
</evidence>
<gene>
    <name evidence="2" type="ORF">HNQ08_005468</name>
</gene>